<name>A0A387G4B8_9HYPH</name>
<dbReference type="PROSITE" id="PS51257">
    <property type="entry name" value="PROKAR_LIPOPROTEIN"/>
    <property type="match status" value="1"/>
</dbReference>
<dbReference type="KEGG" id="rjg:CCGE525_27025"/>
<accession>A0A387G4B8</accession>
<evidence type="ECO:0000313" key="2">
    <source>
        <dbReference type="Proteomes" id="UP000282195"/>
    </source>
</evidence>
<evidence type="ECO:0000313" key="1">
    <source>
        <dbReference type="EMBL" id="AYG62436.1"/>
    </source>
</evidence>
<dbReference type="RefSeq" id="WP_120707352.1">
    <property type="nucleotide sequence ID" value="NZ_CP032695.1"/>
</dbReference>
<gene>
    <name evidence="1" type="ORF">CCGE525_27025</name>
</gene>
<proteinExistence type="predicted"/>
<keyword evidence="1" id="KW-0614">Plasmid</keyword>
<dbReference type="AlphaFoldDB" id="A0A387G4B8"/>
<keyword evidence="2" id="KW-1185">Reference proteome</keyword>
<evidence type="ECO:0008006" key="3">
    <source>
        <dbReference type="Google" id="ProtNLM"/>
    </source>
</evidence>
<dbReference type="Proteomes" id="UP000282195">
    <property type="component" value="Plasmid pRCCGE525c"/>
</dbReference>
<geneLocation type="plasmid" evidence="2">
    <name>prccge525c</name>
</geneLocation>
<sequence length="154" mass="16441">MGLFIRKDNNTASSASPPVAALLCCAIALSSCGGREAHPIAPTNVGDSGMDCSGISREFAANERQILATVKERSQAQGKNVILGATGVLLFWPALFFMDPKSPEKVEIDALRNRNQVLTDLARSRKCPVPKSQLGDVYKKLDGDVKTAPAKRDG</sequence>
<dbReference type="EMBL" id="CP032695">
    <property type="protein sequence ID" value="AYG62436.1"/>
    <property type="molecule type" value="Genomic_DNA"/>
</dbReference>
<dbReference type="OrthoDB" id="6197128at2"/>
<organism evidence="1 2">
    <name type="scientific">Rhizobium jaguaris</name>
    <dbReference type="NCBI Taxonomy" id="1312183"/>
    <lineage>
        <taxon>Bacteria</taxon>
        <taxon>Pseudomonadati</taxon>
        <taxon>Pseudomonadota</taxon>
        <taxon>Alphaproteobacteria</taxon>
        <taxon>Hyphomicrobiales</taxon>
        <taxon>Rhizobiaceae</taxon>
        <taxon>Rhizobium/Agrobacterium group</taxon>
        <taxon>Rhizobium</taxon>
    </lineage>
</organism>
<protein>
    <recommendedName>
        <fullName evidence="3">Lipoprotein</fullName>
    </recommendedName>
</protein>
<reference evidence="1 2" key="1">
    <citation type="submission" date="2018-10" db="EMBL/GenBank/DDBJ databases">
        <title>Rhizobium etli, R. leguminosarum and a new Rhizobium genospecies from Phaseolus dumosus.</title>
        <authorList>
            <person name="Ramirez-Puebla S.T."/>
            <person name="Rogel-Hernandez M.A."/>
            <person name="Guerrero G."/>
            <person name="Ormeno-Orrillo E."/>
            <person name="Martinez-Romero J.C."/>
            <person name="Negrete-Yankelevich S."/>
            <person name="Martinez-Romero E."/>
        </authorList>
    </citation>
    <scope>NUCLEOTIDE SEQUENCE [LARGE SCALE GENOMIC DNA]</scope>
    <source>
        <strain evidence="1 2">CCGE525</strain>
        <plasmid evidence="2">prccge525c</plasmid>
    </source>
</reference>